<accession>A0A6I6MP16</accession>
<dbReference type="EMBL" id="CP047045">
    <property type="protein sequence ID" value="QGZ97110.1"/>
    <property type="molecule type" value="Genomic_DNA"/>
</dbReference>
<dbReference type="Proteomes" id="UP000431269">
    <property type="component" value="Chromosome"/>
</dbReference>
<feature type="domain" description="DUF4440" evidence="2">
    <location>
        <begin position="58"/>
        <end position="163"/>
    </location>
</feature>
<protein>
    <recommendedName>
        <fullName evidence="2">DUF4440 domain-containing protein</fullName>
    </recommendedName>
</protein>
<dbReference type="PROSITE" id="PS51257">
    <property type="entry name" value="PROKAR_LIPOPROTEIN"/>
    <property type="match status" value="1"/>
</dbReference>
<dbReference type="Gene3D" id="3.10.450.50">
    <property type="match status" value="1"/>
</dbReference>
<evidence type="ECO:0000259" key="2">
    <source>
        <dbReference type="Pfam" id="PF14534"/>
    </source>
</evidence>
<dbReference type="InterPro" id="IPR027843">
    <property type="entry name" value="DUF4440"/>
</dbReference>
<name>A0A6I6MP16_9CAUL</name>
<sequence length="182" mass="19338">MRQFVFLLAAVALGACETMPEFLAQPSTGSAPTASSSSTTATSATPARYTAPPEQQLLELERQLSRTAQESGLGGALASVIDPSEGMVIRPGVIYSTPDEVSRGLASPAGAGPMYWQPDRVEVASSGDMGMTSGRYVQVMSGSEAVQGRYVVVWRRDSSGAWKALTETRVPDPTRQTPARRR</sequence>
<organism evidence="3 4">
    <name type="scientific">Terricaulis silvestris</name>
    <dbReference type="NCBI Taxonomy" id="2686094"/>
    <lineage>
        <taxon>Bacteria</taxon>
        <taxon>Pseudomonadati</taxon>
        <taxon>Pseudomonadota</taxon>
        <taxon>Alphaproteobacteria</taxon>
        <taxon>Caulobacterales</taxon>
        <taxon>Caulobacteraceae</taxon>
        <taxon>Terricaulis</taxon>
    </lineage>
</organism>
<evidence type="ECO:0000256" key="1">
    <source>
        <dbReference type="SAM" id="MobiDB-lite"/>
    </source>
</evidence>
<dbReference type="InterPro" id="IPR032710">
    <property type="entry name" value="NTF2-like_dom_sf"/>
</dbReference>
<keyword evidence="4" id="KW-1185">Reference proteome</keyword>
<dbReference type="SUPFAM" id="SSF54427">
    <property type="entry name" value="NTF2-like"/>
    <property type="match status" value="1"/>
</dbReference>
<feature type="region of interest" description="Disordered" evidence="1">
    <location>
        <begin position="25"/>
        <end position="49"/>
    </location>
</feature>
<evidence type="ECO:0000313" key="4">
    <source>
        <dbReference type="Proteomes" id="UP000431269"/>
    </source>
</evidence>
<dbReference type="RefSeq" id="WP_158767935.1">
    <property type="nucleotide sequence ID" value="NZ_CP047045.1"/>
</dbReference>
<dbReference type="KEGG" id="tsv:DSM104635_03976"/>
<gene>
    <name evidence="3" type="ORF">DSM104635_03976</name>
</gene>
<reference evidence="4" key="1">
    <citation type="submission" date="2019-12" db="EMBL/GenBank/DDBJ databases">
        <title>Complete genome of Terracaulis silvestris 0127_4.</title>
        <authorList>
            <person name="Vieira S."/>
            <person name="Riedel T."/>
            <person name="Sproer C."/>
            <person name="Pascual J."/>
            <person name="Boedeker C."/>
            <person name="Overmann J."/>
        </authorList>
    </citation>
    <scope>NUCLEOTIDE SEQUENCE [LARGE SCALE GENOMIC DNA]</scope>
    <source>
        <strain evidence="4">0127_4</strain>
    </source>
</reference>
<evidence type="ECO:0000313" key="3">
    <source>
        <dbReference type="EMBL" id="QGZ97110.1"/>
    </source>
</evidence>
<dbReference type="AlphaFoldDB" id="A0A6I6MP16"/>
<dbReference type="Pfam" id="PF14534">
    <property type="entry name" value="DUF4440"/>
    <property type="match status" value="1"/>
</dbReference>
<proteinExistence type="predicted"/>